<dbReference type="Proteomes" id="UP000186890">
    <property type="component" value="Unassembled WGS sequence"/>
</dbReference>
<protein>
    <recommendedName>
        <fullName evidence="5">DUF1851 domain-containing protein</fullName>
    </recommendedName>
</protein>
<proteinExistence type="predicted"/>
<accession>A0A1Q8EB07</accession>
<dbReference type="EMBL" id="MSJM01000001">
    <property type="protein sequence ID" value="OLF48971.1"/>
    <property type="molecule type" value="Genomic_DNA"/>
</dbReference>
<dbReference type="Pfam" id="PF08906">
    <property type="entry name" value="T6SS_Tdi1_C"/>
    <property type="match status" value="1"/>
</dbReference>
<dbReference type="InterPro" id="IPR014983">
    <property type="entry name" value="GAD-rel"/>
</dbReference>
<evidence type="ECO:0000259" key="1">
    <source>
        <dbReference type="Pfam" id="PF08887"/>
    </source>
</evidence>
<gene>
    <name evidence="3" type="ORF">BU202_01420</name>
</gene>
<evidence type="ECO:0000313" key="3">
    <source>
        <dbReference type="EMBL" id="OLF48971.1"/>
    </source>
</evidence>
<evidence type="ECO:0000313" key="4">
    <source>
        <dbReference type="Proteomes" id="UP000186890"/>
    </source>
</evidence>
<feature type="domain" description="GAD-related" evidence="1">
    <location>
        <begin position="9"/>
        <end position="83"/>
    </location>
</feature>
<feature type="domain" description="T6SS immunity protein Tdi1 C-terminal" evidence="2">
    <location>
        <begin position="101"/>
        <end position="174"/>
    </location>
</feature>
<dbReference type="RefSeq" id="WP_075104014.1">
    <property type="nucleotide sequence ID" value="NZ_MSJM01000001.1"/>
</dbReference>
<organism evidence="3 4">
    <name type="scientific">Streptococcus cuniculi</name>
    <dbReference type="NCBI Taxonomy" id="1432788"/>
    <lineage>
        <taxon>Bacteria</taxon>
        <taxon>Bacillati</taxon>
        <taxon>Bacillota</taxon>
        <taxon>Bacilli</taxon>
        <taxon>Lactobacillales</taxon>
        <taxon>Streptococcaceae</taxon>
        <taxon>Streptococcus</taxon>
    </lineage>
</organism>
<sequence>MLLKFSTISSMPSDVIDKYCNRIPSELLQLWKNQGLGYLLNGYLKVINPDDYLEFVRRTYFRGELAIPIFITAFGDIITLEEQKYLRIVRYKDGDFISVLENMHYFLEDLEDEELLEEYFEIKLYEEAVRHLGPLSYEQCFGFVPLLALGGQKNVSNIDKVRTLEHLSLITQITGGVGFD</sequence>
<reference evidence="4" key="1">
    <citation type="submission" date="2016-12" db="EMBL/GenBank/DDBJ databases">
        <authorList>
            <person name="Gulvik C.A."/>
        </authorList>
    </citation>
    <scope>NUCLEOTIDE SEQUENCE [LARGE SCALE GENOMIC DNA]</scope>
    <source>
        <strain evidence="4">NED12-00049-6B</strain>
    </source>
</reference>
<evidence type="ECO:0008006" key="5">
    <source>
        <dbReference type="Google" id="ProtNLM"/>
    </source>
</evidence>
<comment type="caution">
    <text evidence="3">The sequence shown here is derived from an EMBL/GenBank/DDBJ whole genome shotgun (WGS) entry which is preliminary data.</text>
</comment>
<dbReference type="Pfam" id="PF08887">
    <property type="entry name" value="GAD-like"/>
    <property type="match status" value="1"/>
</dbReference>
<dbReference type="InterPro" id="IPR015002">
    <property type="entry name" value="T6SS_Tdi1_C"/>
</dbReference>
<name>A0A1Q8EB07_9STRE</name>
<keyword evidence="4" id="KW-1185">Reference proteome</keyword>
<dbReference type="AlphaFoldDB" id="A0A1Q8EB07"/>
<evidence type="ECO:0000259" key="2">
    <source>
        <dbReference type="Pfam" id="PF08906"/>
    </source>
</evidence>
<dbReference type="OrthoDB" id="2216648at2"/>